<dbReference type="Gene3D" id="1.20.58.2180">
    <property type="match status" value="1"/>
</dbReference>
<dbReference type="STRING" id="1423815.FC27_GL001825"/>
<dbReference type="PANTHER" id="PTHR30535:SF34">
    <property type="entry name" value="MOLYBDATE-BINDING PROTEIN MOLA"/>
    <property type="match status" value="1"/>
</dbReference>
<feature type="chain" id="PRO_5038660723" evidence="2">
    <location>
        <begin position="27"/>
        <end position="349"/>
    </location>
</feature>
<feature type="signal peptide" evidence="2">
    <location>
        <begin position="1"/>
        <end position="26"/>
    </location>
</feature>
<dbReference type="PANTHER" id="PTHR30535">
    <property type="entry name" value="VITAMIN B12-BINDING PROTEIN"/>
    <property type="match status" value="1"/>
</dbReference>
<dbReference type="SUPFAM" id="SSF53807">
    <property type="entry name" value="Helical backbone' metal receptor"/>
    <property type="match status" value="1"/>
</dbReference>
<organism evidence="4 5">
    <name type="scientific">Companilactobacillus versmoldensis DSM 14857 = KCTC 3814</name>
    <dbReference type="NCBI Taxonomy" id="1423815"/>
    <lineage>
        <taxon>Bacteria</taxon>
        <taxon>Bacillati</taxon>
        <taxon>Bacillota</taxon>
        <taxon>Bacilli</taxon>
        <taxon>Lactobacillales</taxon>
        <taxon>Lactobacillaceae</taxon>
        <taxon>Companilactobacillus</taxon>
    </lineage>
</organism>
<dbReference type="eggNOG" id="COG0614">
    <property type="taxonomic scope" value="Bacteria"/>
</dbReference>
<gene>
    <name evidence="4" type="ORF">FC27_GL001825</name>
</gene>
<evidence type="ECO:0000313" key="4">
    <source>
        <dbReference type="EMBL" id="KRL67509.1"/>
    </source>
</evidence>
<dbReference type="Gene3D" id="3.40.50.1980">
    <property type="entry name" value="Nitrogenase molybdenum iron protein domain"/>
    <property type="match status" value="2"/>
</dbReference>
<dbReference type="InterPro" id="IPR050902">
    <property type="entry name" value="ABC_Transporter_SBP"/>
</dbReference>
<feature type="domain" description="Fe/B12 periplasmic-binding" evidence="3">
    <location>
        <begin position="55"/>
        <end position="312"/>
    </location>
</feature>
<keyword evidence="2" id="KW-0732">Signal</keyword>
<sequence>MKNKKALLVTLLALVMGVFIVSIQQTQPETVFAASTRTVKDNNGKKVKIPKKVKRVADLWHANNPILLMVGGEDKLVATTKLTHDNKLLTKLYPSVKKSAVPFNSDSVNTEELLAQKPDVVISADKAETETIRKTGVPVVNSMFQNFSGLQKTVTLTGKIVGGKANKQAKAYNSQLEDDLYEVKNRTKGAGVPSVLHIVNKNDLTKVDGRKTIVDQWIKTAGGKNAIKTKGNMIDVSAEEIIKANPDIIIVGNTTSKKALKALKKDSRFKSLKAVKNKKVYGNPTGIFQWDRYSAEEDLQLWWAAKKIHPEEMKDVNLTNKVKNFYQAFYDHKFTTKQVHKILKGEIIK</sequence>
<dbReference type="InterPro" id="IPR002491">
    <property type="entry name" value="ABC_transptr_periplasmic_BD"/>
</dbReference>
<dbReference type="RefSeq" id="WP_010625399.1">
    <property type="nucleotide sequence ID" value="NZ_AZFA01000005.1"/>
</dbReference>
<comment type="caution">
    <text evidence="4">The sequence shown here is derived from an EMBL/GenBank/DDBJ whole genome shotgun (WGS) entry which is preliminary data.</text>
</comment>
<name>A0A0R1SMK3_9LACO</name>
<evidence type="ECO:0000256" key="1">
    <source>
        <dbReference type="ARBA" id="ARBA00008814"/>
    </source>
</evidence>
<proteinExistence type="inferred from homology"/>
<dbReference type="PROSITE" id="PS50983">
    <property type="entry name" value="FE_B12_PBP"/>
    <property type="match status" value="1"/>
</dbReference>
<evidence type="ECO:0000256" key="2">
    <source>
        <dbReference type="SAM" id="SignalP"/>
    </source>
</evidence>
<dbReference type="AlphaFoldDB" id="A0A0R1SMK3"/>
<dbReference type="Pfam" id="PF01497">
    <property type="entry name" value="Peripla_BP_2"/>
    <property type="match status" value="1"/>
</dbReference>
<reference evidence="4 5" key="1">
    <citation type="journal article" date="2015" name="Genome Announc.">
        <title>Expanding the biotechnology potential of lactobacilli through comparative genomics of 213 strains and associated genera.</title>
        <authorList>
            <person name="Sun Z."/>
            <person name="Harris H.M."/>
            <person name="McCann A."/>
            <person name="Guo C."/>
            <person name="Argimon S."/>
            <person name="Zhang W."/>
            <person name="Yang X."/>
            <person name="Jeffery I.B."/>
            <person name="Cooney J.C."/>
            <person name="Kagawa T.F."/>
            <person name="Liu W."/>
            <person name="Song Y."/>
            <person name="Salvetti E."/>
            <person name="Wrobel A."/>
            <person name="Rasinkangas P."/>
            <person name="Parkhill J."/>
            <person name="Rea M.C."/>
            <person name="O'Sullivan O."/>
            <person name="Ritari J."/>
            <person name="Douillard F.P."/>
            <person name="Paul Ross R."/>
            <person name="Yang R."/>
            <person name="Briner A.E."/>
            <person name="Felis G.E."/>
            <person name="de Vos W.M."/>
            <person name="Barrangou R."/>
            <person name="Klaenhammer T.R."/>
            <person name="Caufield P.W."/>
            <person name="Cui Y."/>
            <person name="Zhang H."/>
            <person name="O'Toole P.W."/>
        </authorList>
    </citation>
    <scope>NUCLEOTIDE SEQUENCE [LARGE SCALE GENOMIC DNA]</scope>
    <source>
        <strain evidence="4 5">DSM 14857</strain>
    </source>
</reference>
<keyword evidence="5" id="KW-1185">Reference proteome</keyword>
<dbReference type="EMBL" id="AZFA01000005">
    <property type="protein sequence ID" value="KRL67509.1"/>
    <property type="molecule type" value="Genomic_DNA"/>
</dbReference>
<protein>
    <submittedName>
        <fullName evidence="4">Iron(III) ABC transporter substrate binding component</fullName>
    </submittedName>
</protein>
<dbReference type="PATRIC" id="fig|1423815.3.peg.1868"/>
<evidence type="ECO:0000313" key="5">
    <source>
        <dbReference type="Proteomes" id="UP000051647"/>
    </source>
</evidence>
<evidence type="ECO:0000259" key="3">
    <source>
        <dbReference type="PROSITE" id="PS50983"/>
    </source>
</evidence>
<accession>A0A0R1SMK3</accession>
<comment type="similarity">
    <text evidence="1">Belongs to the bacterial solute-binding protein 8 family.</text>
</comment>
<dbReference type="Proteomes" id="UP000051647">
    <property type="component" value="Unassembled WGS sequence"/>
</dbReference>